<dbReference type="RefSeq" id="WP_357154253.1">
    <property type="nucleotide sequence ID" value="NZ_JBEYBF010000005.1"/>
</dbReference>
<organism evidence="1 2">
    <name type="scientific">Nocardia rhamnosiphila</name>
    <dbReference type="NCBI Taxonomy" id="426716"/>
    <lineage>
        <taxon>Bacteria</taxon>
        <taxon>Bacillati</taxon>
        <taxon>Actinomycetota</taxon>
        <taxon>Actinomycetes</taxon>
        <taxon>Mycobacteriales</taxon>
        <taxon>Nocardiaceae</taxon>
        <taxon>Nocardia</taxon>
    </lineage>
</organism>
<proteinExistence type="predicted"/>
<comment type="caution">
    <text evidence="1">The sequence shown here is derived from an EMBL/GenBank/DDBJ whole genome shotgun (WGS) entry which is preliminary data.</text>
</comment>
<keyword evidence="2" id="KW-1185">Reference proteome</keyword>
<feature type="non-terminal residue" evidence="1">
    <location>
        <position position="103"/>
    </location>
</feature>
<evidence type="ECO:0000313" key="1">
    <source>
        <dbReference type="EMBL" id="MEU1952107.1"/>
    </source>
</evidence>
<dbReference type="Proteomes" id="UP001550628">
    <property type="component" value="Unassembled WGS sequence"/>
</dbReference>
<reference evidence="1 2" key="1">
    <citation type="submission" date="2024-06" db="EMBL/GenBank/DDBJ databases">
        <title>The Natural Products Discovery Center: Release of the First 8490 Sequenced Strains for Exploring Actinobacteria Biosynthetic Diversity.</title>
        <authorList>
            <person name="Kalkreuter E."/>
            <person name="Kautsar S.A."/>
            <person name="Yang D."/>
            <person name="Bader C.D."/>
            <person name="Teijaro C.N."/>
            <person name="Fluegel L."/>
            <person name="Davis C.M."/>
            <person name="Simpson J.R."/>
            <person name="Lauterbach L."/>
            <person name="Steele A.D."/>
            <person name="Gui C."/>
            <person name="Meng S."/>
            <person name="Li G."/>
            <person name="Viehrig K."/>
            <person name="Ye F."/>
            <person name="Su P."/>
            <person name="Kiefer A.F."/>
            <person name="Nichols A."/>
            <person name="Cepeda A.J."/>
            <person name="Yan W."/>
            <person name="Fan B."/>
            <person name="Jiang Y."/>
            <person name="Adhikari A."/>
            <person name="Zheng C.-J."/>
            <person name="Schuster L."/>
            <person name="Cowan T.M."/>
            <person name="Smanski M.J."/>
            <person name="Chevrette M.G."/>
            <person name="De Carvalho L.P.S."/>
            <person name="Shen B."/>
        </authorList>
    </citation>
    <scope>NUCLEOTIDE SEQUENCE [LARGE SCALE GENOMIC DNA]</scope>
    <source>
        <strain evidence="1 2">NPDC019708</strain>
    </source>
</reference>
<sequence>MAWDRAGIGPLSRFAPISVGWTAASAAGESSEPTCTGRRAVQCRAESGGQPSGGHPYRDPDQRYHCGELNLIGGSEARVDFVYTRRAPAVCPRPAGRLTRADL</sequence>
<protein>
    <submittedName>
        <fullName evidence="1">Uncharacterized protein</fullName>
    </submittedName>
</protein>
<evidence type="ECO:0000313" key="2">
    <source>
        <dbReference type="Proteomes" id="UP001550628"/>
    </source>
</evidence>
<name>A0ABV2WMJ1_9NOCA</name>
<dbReference type="EMBL" id="JBEYBF010000005">
    <property type="protein sequence ID" value="MEU1952107.1"/>
    <property type="molecule type" value="Genomic_DNA"/>
</dbReference>
<accession>A0ABV2WMJ1</accession>
<gene>
    <name evidence="1" type="ORF">ABZ510_09605</name>
</gene>